<gene>
    <name evidence="1" type="ORF">RUMGNA_01937</name>
</gene>
<evidence type="ECO:0000313" key="2">
    <source>
        <dbReference type="Proteomes" id="UP000004410"/>
    </source>
</evidence>
<reference evidence="1 2" key="2">
    <citation type="submission" date="2007-06" db="EMBL/GenBank/DDBJ databases">
        <title>Draft genome sequence of Ruminococcus gnavus (ATCC 29149).</title>
        <authorList>
            <person name="Sudarsanam P."/>
            <person name="Ley R."/>
            <person name="Guruge J."/>
            <person name="Turnbaugh P.J."/>
            <person name="Mahowald M."/>
            <person name="Liep D."/>
            <person name="Gordon J."/>
        </authorList>
    </citation>
    <scope>NUCLEOTIDE SEQUENCE [LARGE SCALE GENOMIC DNA]</scope>
    <source>
        <strain evidence="1 2">ATCC 29149</strain>
    </source>
</reference>
<organism evidence="1 2">
    <name type="scientific">Mediterraneibacter gnavus (strain ATCC 29149 / DSM 114966 / JCM 6515 / VPI C7-9)</name>
    <name type="common">Ruminococcus gnavus</name>
    <dbReference type="NCBI Taxonomy" id="411470"/>
    <lineage>
        <taxon>Bacteria</taxon>
        <taxon>Bacillati</taxon>
        <taxon>Bacillota</taxon>
        <taxon>Clostridia</taxon>
        <taxon>Lachnospirales</taxon>
        <taxon>Lachnospiraceae</taxon>
        <taxon>Mediterraneibacter</taxon>
    </lineage>
</organism>
<sequence length="44" mass="5399">MRVLIDILHEWMEVRKMDSDGSTQIYRQMFIERERAESVFLPEI</sequence>
<reference evidence="1 2" key="1">
    <citation type="submission" date="2007-04" db="EMBL/GenBank/DDBJ databases">
        <authorList>
            <person name="Fulton L."/>
            <person name="Clifton S."/>
            <person name="Fulton B."/>
            <person name="Xu J."/>
            <person name="Minx P."/>
            <person name="Pepin K.H."/>
            <person name="Johnson M."/>
            <person name="Thiruvilangam P."/>
            <person name="Bhonagiri V."/>
            <person name="Nash W.E."/>
            <person name="Mardis E.R."/>
            <person name="Wilson R.K."/>
        </authorList>
    </citation>
    <scope>NUCLEOTIDE SEQUENCE [LARGE SCALE GENOMIC DNA]</scope>
    <source>
        <strain evidence="1 2">ATCC 29149</strain>
    </source>
</reference>
<protein>
    <submittedName>
        <fullName evidence="1">Uncharacterized protein</fullName>
    </submittedName>
</protein>
<accession>A7B309</accession>
<name>A7B309_MEDG7</name>
<dbReference type="EMBL" id="AAYG02000015">
    <property type="protein sequence ID" value="EDN77628.1"/>
    <property type="molecule type" value="Genomic_DNA"/>
</dbReference>
<evidence type="ECO:0000313" key="1">
    <source>
        <dbReference type="EMBL" id="EDN77628.1"/>
    </source>
</evidence>
<proteinExistence type="predicted"/>
<dbReference type="AlphaFoldDB" id="A7B309"/>
<comment type="caution">
    <text evidence="1">The sequence shown here is derived from an EMBL/GenBank/DDBJ whole genome shotgun (WGS) entry which is preliminary data.</text>
</comment>
<dbReference type="PaxDb" id="411470-RUMGNA_01937"/>
<dbReference type="Proteomes" id="UP000004410">
    <property type="component" value="Unassembled WGS sequence"/>
</dbReference>